<accession>A0ABU0JVE1</accession>
<evidence type="ECO:0000313" key="1">
    <source>
        <dbReference type="EMBL" id="MDQ0481063.1"/>
    </source>
</evidence>
<keyword evidence="2" id="KW-1185">Reference proteome</keyword>
<dbReference type="Proteomes" id="UP001226720">
    <property type="component" value="Unassembled WGS sequence"/>
</dbReference>
<proteinExistence type="predicted"/>
<organism evidence="1 2">
    <name type="scientific">Guptibacillus hwajinpoensis</name>
    <dbReference type="NCBI Taxonomy" id="208199"/>
    <lineage>
        <taxon>Bacteria</taxon>
        <taxon>Bacillati</taxon>
        <taxon>Bacillota</taxon>
        <taxon>Bacilli</taxon>
        <taxon>Bacillales</taxon>
        <taxon>Guptibacillaceae</taxon>
        <taxon>Guptibacillus</taxon>
    </lineage>
</organism>
<gene>
    <name evidence="1" type="ORF">QO000_000016</name>
</gene>
<name>A0ABU0JVE1_9BACL</name>
<sequence>MQDDEDILVNQRFLKLTRLKQLGIYVDEAHHSFGDVLAKDMGIKKAKNSLRFTINELAKKLTSAGTKVVGCYNYTGTPYVGNEILPEVVYAYNLKAAIDNEYLKRVNIHGYSNPKTSEFINFTLRDFFGKYSNQRYEGMLPKLDIFASTIEELQNNLRPLVEKTLSNLGIPLSKILINVGDPKHTTNVEIREFNNLDTPRSEKQIILLVNKGREGIFVLQATMRCMRSIGPVQETANVYLSEENMSILDDELQQNFRISSQTLQNSNKNKRTYDVKLIPPQIRIPVKRIRKLYKLEVKSNIKQLDLKLGDIDEEKFKLTHIEQEGLIYSKGLSKVTVEDLTNLKEQREFSALTLVAEIARYLNISCLEIETILKSSLQGIDVVLNIINKYNEVLYEWVIPLLYQSIFIVQEFQNHEEQTLELVKEPKEGYYQLKADEELVAEYTQEKYSENRKKTFHLDTYCFDSKPEKKFFDDILENEDVKEIVK</sequence>
<dbReference type="GeneID" id="301327353"/>
<evidence type="ECO:0000313" key="2">
    <source>
        <dbReference type="Proteomes" id="UP001226720"/>
    </source>
</evidence>
<comment type="caution">
    <text evidence="1">The sequence shown here is derived from an EMBL/GenBank/DDBJ whole genome shotgun (WGS) entry which is preliminary data.</text>
</comment>
<dbReference type="EMBL" id="JAUSWM010000001">
    <property type="protein sequence ID" value="MDQ0481063.1"/>
    <property type="molecule type" value="Genomic_DNA"/>
</dbReference>
<dbReference type="RefSeq" id="WP_301551808.1">
    <property type="nucleotide sequence ID" value="NZ_JAQRMZ010000005.1"/>
</dbReference>
<reference evidence="1" key="1">
    <citation type="submission" date="2023-07" db="EMBL/GenBank/DDBJ databases">
        <title>Genomic Encyclopedia of Type Strains, Phase IV (KMG-IV): sequencing the most valuable type-strain genomes for metagenomic binning, comparative biology and taxonomic classification.</title>
        <authorList>
            <person name="Goeker M."/>
        </authorList>
    </citation>
    <scope>NUCLEOTIDE SEQUENCE [LARGE SCALE GENOMIC DNA]</scope>
    <source>
        <strain evidence="1">JSM 076093</strain>
    </source>
</reference>
<protein>
    <submittedName>
        <fullName evidence="1">Stress response protein YsnF</fullName>
    </submittedName>
</protein>